<sequence>MTNAQLAEKILSNLQRGFPKKHEFRQVDGSRFPYVNQRFYESASRELADLGFRPLGDIEDVTAKLNGKPDLRTFIRVMTDAENTTVSACFNLAPTFLWRIALLMLRIPRNIVEFESYSGDEFTHSTTITPASATVARPSTMTRVSLPKKTPIREIYERHRLYVKTSFPQPLKTIRTMSDAIELQVAQHAQLRNHLERSGWVTKDYLRRQGVAAAILDDVYDETQKLWKSGFEAA</sequence>
<organism evidence="1 2">
    <name type="scientific">Lacipirellula limnantheis</name>
    <dbReference type="NCBI Taxonomy" id="2528024"/>
    <lineage>
        <taxon>Bacteria</taxon>
        <taxon>Pseudomonadati</taxon>
        <taxon>Planctomycetota</taxon>
        <taxon>Planctomycetia</taxon>
        <taxon>Pirellulales</taxon>
        <taxon>Lacipirellulaceae</taxon>
        <taxon>Lacipirellula</taxon>
    </lineage>
</organism>
<dbReference type="EMBL" id="CP036339">
    <property type="protein sequence ID" value="QDT74299.1"/>
    <property type="molecule type" value="Genomic_DNA"/>
</dbReference>
<name>A0A517U0Z5_9BACT</name>
<keyword evidence="2" id="KW-1185">Reference proteome</keyword>
<evidence type="ECO:0000313" key="1">
    <source>
        <dbReference type="EMBL" id="QDT74299.1"/>
    </source>
</evidence>
<evidence type="ECO:0000313" key="2">
    <source>
        <dbReference type="Proteomes" id="UP000317909"/>
    </source>
</evidence>
<dbReference type="Proteomes" id="UP000317909">
    <property type="component" value="Chromosome"/>
</dbReference>
<protein>
    <submittedName>
        <fullName evidence="1">Uncharacterized protein</fullName>
    </submittedName>
</protein>
<gene>
    <name evidence="1" type="ORF">I41_34940</name>
</gene>
<dbReference type="KEGG" id="llh:I41_34940"/>
<proteinExistence type="predicted"/>
<accession>A0A517U0Z5</accession>
<dbReference type="RefSeq" id="WP_145434064.1">
    <property type="nucleotide sequence ID" value="NZ_CP036339.1"/>
</dbReference>
<reference evidence="1 2" key="1">
    <citation type="submission" date="2019-02" db="EMBL/GenBank/DDBJ databases">
        <title>Deep-cultivation of Planctomycetes and their phenomic and genomic characterization uncovers novel biology.</title>
        <authorList>
            <person name="Wiegand S."/>
            <person name="Jogler M."/>
            <person name="Boedeker C."/>
            <person name="Pinto D."/>
            <person name="Vollmers J."/>
            <person name="Rivas-Marin E."/>
            <person name="Kohn T."/>
            <person name="Peeters S.H."/>
            <person name="Heuer A."/>
            <person name="Rast P."/>
            <person name="Oberbeckmann S."/>
            <person name="Bunk B."/>
            <person name="Jeske O."/>
            <person name="Meyerdierks A."/>
            <person name="Storesund J.E."/>
            <person name="Kallscheuer N."/>
            <person name="Luecker S."/>
            <person name="Lage O.M."/>
            <person name="Pohl T."/>
            <person name="Merkel B.J."/>
            <person name="Hornburger P."/>
            <person name="Mueller R.-W."/>
            <person name="Bruemmer F."/>
            <person name="Labrenz M."/>
            <person name="Spormann A.M."/>
            <person name="Op den Camp H."/>
            <person name="Overmann J."/>
            <person name="Amann R."/>
            <person name="Jetten M.S.M."/>
            <person name="Mascher T."/>
            <person name="Medema M.H."/>
            <person name="Devos D.P."/>
            <person name="Kaster A.-K."/>
            <person name="Ovreas L."/>
            <person name="Rohde M."/>
            <person name="Galperin M.Y."/>
            <person name="Jogler C."/>
        </authorList>
    </citation>
    <scope>NUCLEOTIDE SEQUENCE [LARGE SCALE GENOMIC DNA]</scope>
    <source>
        <strain evidence="1 2">I41</strain>
    </source>
</reference>
<dbReference type="AlphaFoldDB" id="A0A517U0Z5"/>